<evidence type="ECO:0000313" key="1">
    <source>
        <dbReference type="EMBL" id="CAB4157680.1"/>
    </source>
</evidence>
<accession>A0A6J5ND63</accession>
<sequence length="71" mass="8586">MKQETYQDLENGMQKLLPMERQMLLAEVYHYCWYSPEAYEELRQFLNKWEAGCQVKAVFFKPESEDSTNQI</sequence>
<protein>
    <submittedName>
        <fullName evidence="1">Uncharacterized protein</fullName>
    </submittedName>
</protein>
<organism evidence="1">
    <name type="scientific">uncultured Caudovirales phage</name>
    <dbReference type="NCBI Taxonomy" id="2100421"/>
    <lineage>
        <taxon>Viruses</taxon>
        <taxon>Duplodnaviria</taxon>
        <taxon>Heunggongvirae</taxon>
        <taxon>Uroviricota</taxon>
        <taxon>Caudoviricetes</taxon>
        <taxon>Peduoviridae</taxon>
        <taxon>Maltschvirus</taxon>
        <taxon>Maltschvirus maltsch</taxon>
    </lineage>
</organism>
<proteinExistence type="predicted"/>
<gene>
    <name evidence="1" type="ORF">UFOVP690_38</name>
</gene>
<reference evidence="1" key="1">
    <citation type="submission" date="2020-04" db="EMBL/GenBank/DDBJ databases">
        <authorList>
            <person name="Chiriac C."/>
            <person name="Salcher M."/>
            <person name="Ghai R."/>
            <person name="Kavagutti S V."/>
        </authorList>
    </citation>
    <scope>NUCLEOTIDE SEQUENCE</scope>
</reference>
<name>A0A6J5ND63_9CAUD</name>
<dbReference type="EMBL" id="LR796662">
    <property type="protein sequence ID" value="CAB4157680.1"/>
    <property type="molecule type" value="Genomic_DNA"/>
</dbReference>